<organism evidence="3 4">
    <name type="scientific">Butyrivibrio hungatei</name>
    <dbReference type="NCBI Taxonomy" id="185008"/>
    <lineage>
        <taxon>Bacteria</taxon>
        <taxon>Bacillati</taxon>
        <taxon>Bacillota</taxon>
        <taxon>Clostridia</taxon>
        <taxon>Lachnospirales</taxon>
        <taxon>Lachnospiraceae</taxon>
        <taxon>Butyrivibrio</taxon>
    </lineage>
</organism>
<dbReference type="GO" id="GO:0016747">
    <property type="term" value="F:acyltransferase activity, transferring groups other than amino-acyl groups"/>
    <property type="evidence" value="ECO:0007669"/>
    <property type="project" value="InterPro"/>
</dbReference>
<feature type="transmembrane region" description="Helical" evidence="1">
    <location>
        <begin position="87"/>
        <end position="105"/>
    </location>
</feature>
<dbReference type="Proteomes" id="UP000183047">
    <property type="component" value="Unassembled WGS sequence"/>
</dbReference>
<evidence type="ECO:0000313" key="4">
    <source>
        <dbReference type="Proteomes" id="UP000183047"/>
    </source>
</evidence>
<feature type="transmembrane region" description="Helical" evidence="1">
    <location>
        <begin position="255"/>
        <end position="272"/>
    </location>
</feature>
<feature type="transmembrane region" description="Helical" evidence="1">
    <location>
        <begin position="318"/>
        <end position="339"/>
    </location>
</feature>
<dbReference type="PANTHER" id="PTHR36927">
    <property type="entry name" value="BLR4337 PROTEIN"/>
    <property type="match status" value="1"/>
</dbReference>
<feature type="transmembrane region" description="Helical" evidence="1">
    <location>
        <begin position="46"/>
        <end position="67"/>
    </location>
</feature>
<feature type="transmembrane region" description="Helical" evidence="1">
    <location>
        <begin position="293"/>
        <end position="312"/>
    </location>
</feature>
<dbReference type="PANTHER" id="PTHR36927:SF1">
    <property type="entry name" value="MDO-LIKE PROTEIN"/>
    <property type="match status" value="1"/>
</dbReference>
<dbReference type="InterPro" id="IPR002656">
    <property type="entry name" value="Acyl_transf_3_dom"/>
</dbReference>
<evidence type="ECO:0000256" key="1">
    <source>
        <dbReference type="SAM" id="Phobius"/>
    </source>
</evidence>
<keyword evidence="4" id="KW-1185">Reference proteome</keyword>
<keyword evidence="3" id="KW-0808">Transferase</keyword>
<dbReference type="RefSeq" id="WP_074463006.1">
    <property type="nucleotide sequence ID" value="NZ_FMUR01000017.1"/>
</dbReference>
<evidence type="ECO:0000259" key="2">
    <source>
        <dbReference type="Pfam" id="PF01757"/>
    </source>
</evidence>
<dbReference type="Pfam" id="PF01757">
    <property type="entry name" value="Acyl_transf_3"/>
    <property type="match status" value="1"/>
</dbReference>
<dbReference type="EMBL" id="FMUR01000017">
    <property type="protein sequence ID" value="SCY43400.1"/>
    <property type="molecule type" value="Genomic_DNA"/>
</dbReference>
<sequence>MRKTYLDNIRWITVSLVVIYHVIYIFNGVTRYGIIGPFRANQPQDLFQYMVYPWFMLLLFVVSGMSARFELDKVTAKEFVRKRTRKLLVPSTIGLLVWGWGMGYYNMLIGGAFEQMGAVPKPILFLIMCVSGTGPLWYIQLLWIFSILLLVIRKIDNNRLWHLCGDAGTVAALVLTVVIYGAAQILNTPVIVVYRFGIYGAGFLIGYFVFSHDEVMDRLERNWILLSSLGAASGVLFVVMYWGQSYPDHEVLDTFVCNLFAWLGTLGVLAFMKKCGGFENHFANWMKKRSFGLYVFHYLPIAMSAWYLKMYAPQLSPFFIYMLVGVSGFGGAFLLNGVIRKIPVIRWCVLGIRKEKK</sequence>
<dbReference type="GO" id="GO:0016787">
    <property type="term" value="F:hydrolase activity"/>
    <property type="evidence" value="ECO:0007669"/>
    <property type="project" value="UniProtKB-KW"/>
</dbReference>
<keyword evidence="3" id="KW-0378">Hydrolase</keyword>
<evidence type="ECO:0000313" key="3">
    <source>
        <dbReference type="EMBL" id="SCY43400.1"/>
    </source>
</evidence>
<feature type="transmembrane region" description="Helical" evidence="1">
    <location>
        <begin position="192"/>
        <end position="210"/>
    </location>
</feature>
<feature type="transmembrane region" description="Helical" evidence="1">
    <location>
        <begin position="12"/>
        <end position="34"/>
    </location>
</feature>
<accession>A0A1G5FX08</accession>
<dbReference type="InterPro" id="IPR050623">
    <property type="entry name" value="Glucan_succinyl_AcylTrfase"/>
</dbReference>
<keyword evidence="1" id="KW-0812">Transmembrane</keyword>
<dbReference type="AlphaFoldDB" id="A0A1G5FX08"/>
<dbReference type="OrthoDB" id="355417at2"/>
<keyword evidence="3" id="KW-0012">Acyltransferase</keyword>
<proteinExistence type="predicted"/>
<keyword evidence="1" id="KW-0472">Membrane</keyword>
<feature type="transmembrane region" description="Helical" evidence="1">
    <location>
        <begin position="125"/>
        <end position="151"/>
    </location>
</feature>
<gene>
    <name evidence="3" type="ORF">SAMN02910451_02573</name>
</gene>
<feature type="transmembrane region" description="Helical" evidence="1">
    <location>
        <begin position="222"/>
        <end position="243"/>
    </location>
</feature>
<feature type="transmembrane region" description="Helical" evidence="1">
    <location>
        <begin position="163"/>
        <end position="186"/>
    </location>
</feature>
<name>A0A1G5FX08_9FIRM</name>
<protein>
    <submittedName>
        <fullName evidence="3">Peptidoglycan/LPS O-acetylase OafA/YrhL, contains acyltransferase and SGNH-hydrolase domains</fullName>
    </submittedName>
</protein>
<feature type="domain" description="Acyltransferase 3" evidence="2">
    <location>
        <begin position="4"/>
        <end position="335"/>
    </location>
</feature>
<reference evidence="4" key="1">
    <citation type="submission" date="2016-10" db="EMBL/GenBank/DDBJ databases">
        <authorList>
            <person name="Varghese N."/>
            <person name="Submissions S."/>
        </authorList>
    </citation>
    <scope>NUCLEOTIDE SEQUENCE [LARGE SCALE GENOMIC DNA]</scope>
    <source>
        <strain evidence="4">XBD2006</strain>
    </source>
</reference>
<keyword evidence="1" id="KW-1133">Transmembrane helix</keyword>